<name>A0A1I5WJ38_9FIRM</name>
<dbReference type="EMBL" id="FOXR01000017">
    <property type="protein sequence ID" value="SFQ19651.1"/>
    <property type="molecule type" value="Genomic_DNA"/>
</dbReference>
<keyword evidence="3" id="KW-1185">Reference proteome</keyword>
<evidence type="ECO:0000313" key="2">
    <source>
        <dbReference type="EMBL" id="SFQ19651.1"/>
    </source>
</evidence>
<dbReference type="STRING" id="937334.SAMN05444406_11724"/>
<dbReference type="Proteomes" id="UP000198577">
    <property type="component" value="Unassembled WGS sequence"/>
</dbReference>
<feature type="domain" description="AAA-ATPase-like" evidence="1">
    <location>
        <begin position="44"/>
        <end position="93"/>
    </location>
</feature>
<dbReference type="PANTHER" id="PTHR34825:SF2">
    <property type="entry name" value="AAA-ATPASE-LIKE DOMAIN-CONTAINING PROTEIN"/>
    <property type="match status" value="1"/>
</dbReference>
<accession>A0A1I5WJ38</accession>
<dbReference type="InterPro" id="IPR018631">
    <property type="entry name" value="AAA-ATPase-like_dom"/>
</dbReference>
<organism evidence="2 3">
    <name type="scientific">Caldicoprobacter faecalis</name>
    <dbReference type="NCBI Taxonomy" id="937334"/>
    <lineage>
        <taxon>Bacteria</taxon>
        <taxon>Bacillati</taxon>
        <taxon>Bacillota</taxon>
        <taxon>Clostridia</taxon>
        <taxon>Caldicoprobacterales</taxon>
        <taxon>Caldicoprobacteraceae</taxon>
        <taxon>Caldicoprobacter</taxon>
    </lineage>
</organism>
<protein>
    <submittedName>
        <fullName evidence="2">Predicted AAA-ATPase</fullName>
    </submittedName>
</protein>
<evidence type="ECO:0000259" key="1">
    <source>
        <dbReference type="Pfam" id="PF09820"/>
    </source>
</evidence>
<reference evidence="2 3" key="1">
    <citation type="submission" date="2016-10" db="EMBL/GenBank/DDBJ databases">
        <authorList>
            <person name="de Groot N.N."/>
        </authorList>
    </citation>
    <scope>NUCLEOTIDE SEQUENCE [LARGE SCALE GENOMIC DNA]</scope>
    <source>
        <strain evidence="2 3">DSM 20678</strain>
    </source>
</reference>
<sequence>MTVLLDTNISLDFLLYRQPFFEAVNKILIMVRDMMEMIAMKKIPYGISNFKAMREEGYLYVDKTMYIEKIENMSDKYLFFIRPRRFGKSLFLRLSIIMI</sequence>
<evidence type="ECO:0000313" key="3">
    <source>
        <dbReference type="Proteomes" id="UP000198577"/>
    </source>
</evidence>
<dbReference type="Pfam" id="PF09820">
    <property type="entry name" value="AAA-ATPase_like"/>
    <property type="match status" value="1"/>
</dbReference>
<gene>
    <name evidence="2" type="ORF">SAMN05444406_11724</name>
</gene>
<dbReference type="AlphaFoldDB" id="A0A1I5WJ38"/>
<proteinExistence type="predicted"/>
<dbReference type="PANTHER" id="PTHR34825">
    <property type="entry name" value="CONSERVED PROTEIN, WITH A WEAK D-GALACTARATE DEHYDRATASE/ALTRONATE HYDROLASE DOMAIN"/>
    <property type="match status" value="1"/>
</dbReference>